<feature type="chain" id="PRO_5046675083" evidence="1">
    <location>
        <begin position="22"/>
        <end position="284"/>
    </location>
</feature>
<dbReference type="SUPFAM" id="SSF52096">
    <property type="entry name" value="ClpP/crotonase"/>
    <property type="match status" value="1"/>
</dbReference>
<comment type="caution">
    <text evidence="2">The sequence shown here is derived from an EMBL/GenBank/DDBJ whole genome shotgun (WGS) entry which is preliminary data.</text>
</comment>
<keyword evidence="1" id="KW-0732">Signal</keyword>
<proteinExistence type="predicted"/>
<dbReference type="RefSeq" id="WP_377374684.1">
    <property type="nucleotide sequence ID" value="NZ_JBHSSW010000003.1"/>
</dbReference>
<dbReference type="Proteomes" id="UP001596303">
    <property type="component" value="Unassembled WGS sequence"/>
</dbReference>
<keyword evidence="3" id="KW-1185">Reference proteome</keyword>
<dbReference type="EMBL" id="JBHSSW010000003">
    <property type="protein sequence ID" value="MFC6196797.1"/>
    <property type="molecule type" value="Genomic_DNA"/>
</dbReference>
<evidence type="ECO:0000313" key="2">
    <source>
        <dbReference type="EMBL" id="MFC6196797.1"/>
    </source>
</evidence>
<organism evidence="2 3">
    <name type="scientific">Ponticaulis profundi</name>
    <dbReference type="NCBI Taxonomy" id="2665222"/>
    <lineage>
        <taxon>Bacteria</taxon>
        <taxon>Pseudomonadati</taxon>
        <taxon>Pseudomonadota</taxon>
        <taxon>Alphaproteobacteria</taxon>
        <taxon>Hyphomonadales</taxon>
        <taxon>Hyphomonadaceae</taxon>
        <taxon>Ponticaulis</taxon>
    </lineage>
</organism>
<evidence type="ECO:0000256" key="1">
    <source>
        <dbReference type="SAM" id="SignalP"/>
    </source>
</evidence>
<sequence length="284" mass="31133">MLQRLMAVMAGVCLLSVPAMAEVSFDAGDAETDALVKACFEQDGVDFLPDTDVICYNAAIFPEEFLKLNELGPASRIIITSPGGNVATARGMSGILDRRAEPVVIAGPCMSACAMVILPGLDAVRIHHTAHIAVHGIVMMPFKRWYGWLKDDEAPSTIATLQAQMGYNFGFMTHSSGTMHMRAHMADQGIDIGYIDDISDQMEEDARKFTTCRVDPNEYWGMVSAEHLKKYMGSRITQMESFASSWDDPLNKPYQHIGTPIGERTYIFQGAYDAECEDGSVSNG</sequence>
<reference evidence="3" key="1">
    <citation type="journal article" date="2019" name="Int. J. Syst. Evol. Microbiol.">
        <title>The Global Catalogue of Microorganisms (GCM) 10K type strain sequencing project: providing services to taxonomists for standard genome sequencing and annotation.</title>
        <authorList>
            <consortium name="The Broad Institute Genomics Platform"/>
            <consortium name="The Broad Institute Genome Sequencing Center for Infectious Disease"/>
            <person name="Wu L."/>
            <person name="Ma J."/>
        </authorList>
    </citation>
    <scope>NUCLEOTIDE SEQUENCE [LARGE SCALE GENOMIC DNA]</scope>
    <source>
        <strain evidence="3">CGMCC-1.15741</strain>
    </source>
</reference>
<gene>
    <name evidence="2" type="ORF">ACFQDM_01830</name>
</gene>
<evidence type="ECO:0000313" key="3">
    <source>
        <dbReference type="Proteomes" id="UP001596303"/>
    </source>
</evidence>
<accession>A0ABW1S573</accession>
<protein>
    <submittedName>
        <fullName evidence="2">Uncharacterized protein</fullName>
    </submittedName>
</protein>
<feature type="signal peptide" evidence="1">
    <location>
        <begin position="1"/>
        <end position="21"/>
    </location>
</feature>
<dbReference type="InterPro" id="IPR029045">
    <property type="entry name" value="ClpP/crotonase-like_dom_sf"/>
</dbReference>
<name>A0ABW1S573_9PROT</name>